<dbReference type="PRINTS" id="PR00725">
    <property type="entry name" value="DADACBPTASE1"/>
</dbReference>
<dbReference type="Proteomes" id="UP000245433">
    <property type="component" value="Unassembled WGS sequence"/>
</dbReference>
<dbReference type="Gene3D" id="3.40.710.10">
    <property type="entry name" value="DD-peptidase/beta-lactamase superfamily"/>
    <property type="match status" value="1"/>
</dbReference>
<dbReference type="PANTHER" id="PTHR35333">
    <property type="entry name" value="BETA-LACTAMASE"/>
    <property type="match status" value="1"/>
</dbReference>
<gene>
    <name evidence="12" type="ORF">C7384_10962</name>
</gene>
<dbReference type="GO" id="GO:0030655">
    <property type="term" value="P:beta-lactam antibiotic catabolic process"/>
    <property type="evidence" value="ECO:0007669"/>
    <property type="project" value="InterPro"/>
</dbReference>
<dbReference type="GO" id="GO:0009252">
    <property type="term" value="P:peptidoglycan biosynthetic process"/>
    <property type="evidence" value="ECO:0007669"/>
    <property type="project" value="UniProtKB-KW"/>
</dbReference>
<comment type="caution">
    <text evidence="12">The sequence shown here is derived from an EMBL/GenBank/DDBJ whole genome shotgun (WGS) entry which is preliminary data.</text>
</comment>
<evidence type="ECO:0000256" key="3">
    <source>
        <dbReference type="ARBA" id="ARBA00022801"/>
    </source>
</evidence>
<evidence type="ECO:0000256" key="6">
    <source>
        <dbReference type="ARBA" id="ARBA00023316"/>
    </source>
</evidence>
<dbReference type="SUPFAM" id="SSF56601">
    <property type="entry name" value="beta-lactamase/transpeptidase-like"/>
    <property type="match status" value="1"/>
</dbReference>
<protein>
    <submittedName>
        <fullName evidence="12">D-alanyl-D-alanine carboxypeptidase (Penicillin-binding protein 5/6)</fullName>
    </submittedName>
</protein>
<organism evidence="12 13">
    <name type="scientific">Convivina intestini</name>
    <dbReference type="NCBI Taxonomy" id="1505726"/>
    <lineage>
        <taxon>Bacteria</taxon>
        <taxon>Bacillati</taxon>
        <taxon>Bacillota</taxon>
        <taxon>Bacilli</taxon>
        <taxon>Lactobacillales</taxon>
        <taxon>Lactobacillaceae</taxon>
        <taxon>Convivina</taxon>
    </lineage>
</organism>
<dbReference type="GO" id="GO:0071555">
    <property type="term" value="P:cell wall organization"/>
    <property type="evidence" value="ECO:0007669"/>
    <property type="project" value="UniProtKB-KW"/>
</dbReference>
<evidence type="ECO:0000256" key="10">
    <source>
        <dbReference type="SAM" id="Phobius"/>
    </source>
</evidence>
<dbReference type="PANTHER" id="PTHR35333:SF5">
    <property type="entry name" value="CONSERVED LIPOPROTEIN LPQF-RELATED"/>
    <property type="match status" value="1"/>
</dbReference>
<keyword evidence="10" id="KW-0472">Membrane</keyword>
<evidence type="ECO:0000256" key="7">
    <source>
        <dbReference type="PIRSR" id="PIRSR618044-1"/>
    </source>
</evidence>
<dbReference type="GO" id="GO:0009002">
    <property type="term" value="F:serine-type D-Ala-D-Ala carboxypeptidase activity"/>
    <property type="evidence" value="ECO:0007669"/>
    <property type="project" value="InterPro"/>
</dbReference>
<keyword evidence="12" id="KW-0645">Protease</keyword>
<keyword evidence="6" id="KW-0961">Cell wall biogenesis/degradation</keyword>
<accession>A0A2U1D603</accession>
<dbReference type="InterPro" id="IPR000871">
    <property type="entry name" value="Beta-lactam_class-A"/>
</dbReference>
<dbReference type="GO" id="GO:0046677">
    <property type="term" value="P:response to antibiotic"/>
    <property type="evidence" value="ECO:0007669"/>
    <property type="project" value="InterPro"/>
</dbReference>
<proteinExistence type="inferred from homology"/>
<comment type="similarity">
    <text evidence="1 9">Belongs to the peptidase S11 family.</text>
</comment>
<evidence type="ECO:0000313" key="12">
    <source>
        <dbReference type="EMBL" id="PVY83113.1"/>
    </source>
</evidence>
<dbReference type="GO" id="GO:0008360">
    <property type="term" value="P:regulation of cell shape"/>
    <property type="evidence" value="ECO:0007669"/>
    <property type="project" value="UniProtKB-KW"/>
</dbReference>
<dbReference type="AlphaFoldDB" id="A0A2U1D603"/>
<name>A0A2U1D603_9LACO</name>
<keyword evidence="5" id="KW-0573">Peptidoglycan synthesis</keyword>
<keyword evidence="10" id="KW-1133">Transmembrane helix</keyword>
<evidence type="ECO:0000313" key="13">
    <source>
        <dbReference type="Proteomes" id="UP000245433"/>
    </source>
</evidence>
<evidence type="ECO:0000256" key="1">
    <source>
        <dbReference type="ARBA" id="ARBA00007164"/>
    </source>
</evidence>
<dbReference type="InterPro" id="IPR012338">
    <property type="entry name" value="Beta-lactam/transpept-like"/>
</dbReference>
<evidence type="ECO:0000256" key="9">
    <source>
        <dbReference type="RuleBase" id="RU004016"/>
    </source>
</evidence>
<dbReference type="InterPro" id="IPR018044">
    <property type="entry name" value="Peptidase_S11"/>
</dbReference>
<reference evidence="12 13" key="1">
    <citation type="submission" date="2018-04" db="EMBL/GenBank/DDBJ databases">
        <title>Genomic Encyclopedia of Type Strains, Phase IV (KMG-IV): sequencing the most valuable type-strain genomes for metagenomic binning, comparative biology and taxonomic classification.</title>
        <authorList>
            <person name="Goeker M."/>
        </authorList>
    </citation>
    <scope>NUCLEOTIDE SEQUENCE [LARGE SCALE GENOMIC DNA]</scope>
    <source>
        <strain evidence="12 13">DSM 28795</strain>
    </source>
</reference>
<feature type="transmembrane region" description="Helical" evidence="10">
    <location>
        <begin position="12"/>
        <end position="33"/>
    </location>
</feature>
<keyword evidence="4" id="KW-0133">Cell shape</keyword>
<evidence type="ECO:0000256" key="4">
    <source>
        <dbReference type="ARBA" id="ARBA00022960"/>
    </source>
</evidence>
<evidence type="ECO:0000259" key="11">
    <source>
        <dbReference type="Pfam" id="PF00768"/>
    </source>
</evidence>
<feature type="binding site" evidence="8">
    <location>
        <position position="282"/>
    </location>
    <ligand>
        <name>substrate</name>
    </ligand>
</feature>
<keyword evidence="2" id="KW-0732">Signal</keyword>
<dbReference type="InterPro" id="IPR001967">
    <property type="entry name" value="Peptidase_S11_N"/>
</dbReference>
<dbReference type="RefSeq" id="WP_089939311.1">
    <property type="nucleotide sequence ID" value="NZ_CAKOEX010000009.1"/>
</dbReference>
<dbReference type="GO" id="GO:0006508">
    <property type="term" value="P:proteolysis"/>
    <property type="evidence" value="ECO:0007669"/>
    <property type="project" value="InterPro"/>
</dbReference>
<dbReference type="Pfam" id="PF00768">
    <property type="entry name" value="Peptidase_S11"/>
    <property type="match status" value="1"/>
</dbReference>
<dbReference type="OrthoDB" id="9791132at2"/>
<keyword evidence="3" id="KW-0378">Hydrolase</keyword>
<keyword evidence="13" id="KW-1185">Reference proteome</keyword>
<dbReference type="EMBL" id="QEKT01000009">
    <property type="protein sequence ID" value="PVY83113.1"/>
    <property type="molecule type" value="Genomic_DNA"/>
</dbReference>
<feature type="domain" description="Peptidase S11 D-alanyl-D-alanine carboxypeptidase A N-terminal" evidence="11">
    <location>
        <begin position="52"/>
        <end position="310"/>
    </location>
</feature>
<keyword evidence="12" id="KW-0121">Carboxypeptidase</keyword>
<dbReference type="GO" id="GO:0008800">
    <property type="term" value="F:beta-lactamase activity"/>
    <property type="evidence" value="ECO:0007669"/>
    <property type="project" value="InterPro"/>
</dbReference>
<feature type="active site" description="Proton acceptor" evidence="7">
    <location>
        <position position="89"/>
    </location>
</feature>
<keyword evidence="10" id="KW-0812">Transmembrane</keyword>
<feature type="active site" evidence="7">
    <location>
        <position position="151"/>
    </location>
</feature>
<sequence>MTSRGKIKNKNIKFRYVLWLIGLVALIIVGHYGQVAFTRHGNLVQPDLVEKPTKLNVKANSALVVDCTTGQILGEKNADEQVKIASQSKMLTAYGVLQAVKKGQIKWDDQVTIPANADLSKQQKETFSHLEIRTGDRVSVRDLYTAMFTNSANDAAFALATYLTPANQTTQSVIQGWAKELKLSKSEWYNAAGQQNGDAFDNRIKTAPVSAANRASAKEVAQIASADLDLDPTLKTVGQQPYLTYTKNGRIKTTILTDFGQDNGQTAAQLKSPYNLSIVGLKTGSTPESGAALTAIVTDGQGHEFLTVINGAGDYEDHVQRFQKSLDMVGQVLDEKQARTYRKGESLQALPAPNTQAGKIAVHVANNQTFWVKKGKSLALKLLDHITESQIKKDELIGTAETKLRAEYLPSNTNRQQKILLASSQSSGPANNWQKILRFIWP</sequence>
<feature type="active site" description="Acyl-ester intermediate" evidence="7">
    <location>
        <position position="86"/>
    </location>
</feature>
<evidence type="ECO:0000256" key="8">
    <source>
        <dbReference type="PIRSR" id="PIRSR618044-2"/>
    </source>
</evidence>
<evidence type="ECO:0000256" key="5">
    <source>
        <dbReference type="ARBA" id="ARBA00022984"/>
    </source>
</evidence>
<evidence type="ECO:0000256" key="2">
    <source>
        <dbReference type="ARBA" id="ARBA00022729"/>
    </source>
</evidence>